<proteinExistence type="predicted"/>
<dbReference type="RefSeq" id="WP_195172289.1">
    <property type="nucleotide sequence ID" value="NZ_CP062983.1"/>
</dbReference>
<feature type="transmembrane region" description="Helical" evidence="1">
    <location>
        <begin position="87"/>
        <end position="109"/>
    </location>
</feature>
<protein>
    <submittedName>
        <fullName evidence="2">DUF1269 domain-containing protein</fullName>
    </submittedName>
</protein>
<name>A0A7S8IG20_9CHLR</name>
<keyword evidence="1" id="KW-0472">Membrane</keyword>
<dbReference type="AlphaFoldDB" id="A0A7S8IG20"/>
<reference evidence="2 3" key="1">
    <citation type="submission" date="2020-02" db="EMBL/GenBank/DDBJ databases">
        <authorList>
            <person name="Zheng R.K."/>
            <person name="Sun C.M."/>
        </authorList>
    </citation>
    <scope>NUCLEOTIDE SEQUENCE [LARGE SCALE GENOMIC DNA]</scope>
    <source>
        <strain evidence="3">rifampicinis</strain>
    </source>
</reference>
<keyword evidence="1" id="KW-0812">Transmembrane</keyword>
<dbReference type="Proteomes" id="UP000594468">
    <property type="component" value="Chromosome"/>
</dbReference>
<evidence type="ECO:0000313" key="3">
    <source>
        <dbReference type="Proteomes" id="UP000594468"/>
    </source>
</evidence>
<keyword evidence="3" id="KW-1185">Reference proteome</keyword>
<evidence type="ECO:0000256" key="1">
    <source>
        <dbReference type="SAM" id="Phobius"/>
    </source>
</evidence>
<gene>
    <name evidence="2" type="ORF">G4Y79_07595</name>
</gene>
<dbReference type="KEGG" id="pmet:G4Y79_07595"/>
<organism evidence="2 3">
    <name type="scientific">Phototrophicus methaneseepsis</name>
    <dbReference type="NCBI Taxonomy" id="2710758"/>
    <lineage>
        <taxon>Bacteria</taxon>
        <taxon>Bacillati</taxon>
        <taxon>Chloroflexota</taxon>
        <taxon>Candidatus Thermofontia</taxon>
        <taxon>Phototrophicales</taxon>
        <taxon>Phototrophicaceae</taxon>
        <taxon>Phototrophicus</taxon>
    </lineage>
</organism>
<evidence type="ECO:0000313" key="2">
    <source>
        <dbReference type="EMBL" id="QPC84226.1"/>
    </source>
</evidence>
<keyword evidence="1" id="KW-1133">Transmembrane helix</keyword>
<accession>A0A7S8IG20</accession>
<sequence length="185" mass="18791">MTTGIIVAIFPSRKILLRALDHLTNSESILINRAAIVAKAATGEFVVLDDDMSPSEGSVAGGALGAAMAALGMVQLGALLLPGVGPVIAIGAGALVGGLVGSVTGRFAANLLDFGFKTEQIQALSKRLETGRPALVVELSQPESAIDKLRQALQGYNAEIIEPLHRAITGGDNAEDSGPSTHGGA</sequence>
<dbReference type="EMBL" id="CP062983">
    <property type="protein sequence ID" value="QPC84226.1"/>
    <property type="molecule type" value="Genomic_DNA"/>
</dbReference>